<feature type="transmembrane region" description="Helical" evidence="6">
    <location>
        <begin position="137"/>
        <end position="168"/>
    </location>
</feature>
<evidence type="ECO:0000256" key="2">
    <source>
        <dbReference type="ARBA" id="ARBA00022448"/>
    </source>
</evidence>
<comment type="subcellular location">
    <subcellularLocation>
        <location evidence="6">Cell membrane</location>
        <topology evidence="6">Multi-pass membrane protein</topology>
    </subcellularLocation>
    <subcellularLocation>
        <location evidence="1">Membrane</location>
        <topology evidence="1">Multi-pass membrane protein</topology>
    </subcellularLocation>
</comment>
<feature type="transmembrane region" description="Helical" evidence="6">
    <location>
        <begin position="188"/>
        <end position="214"/>
    </location>
</feature>
<name>A0ABS4WUQ4_9MICO</name>
<evidence type="ECO:0000256" key="1">
    <source>
        <dbReference type="ARBA" id="ARBA00004141"/>
    </source>
</evidence>
<keyword evidence="4 6" id="KW-1133">Transmembrane helix</keyword>
<evidence type="ECO:0000256" key="4">
    <source>
        <dbReference type="ARBA" id="ARBA00022989"/>
    </source>
</evidence>
<dbReference type="CDD" id="cd06261">
    <property type="entry name" value="TM_PBP2"/>
    <property type="match status" value="1"/>
</dbReference>
<dbReference type="SUPFAM" id="SSF161098">
    <property type="entry name" value="MetI-like"/>
    <property type="match status" value="1"/>
</dbReference>
<dbReference type="PROSITE" id="PS50928">
    <property type="entry name" value="ABC_TM1"/>
    <property type="match status" value="1"/>
</dbReference>
<evidence type="ECO:0000313" key="9">
    <source>
        <dbReference type="Proteomes" id="UP000703720"/>
    </source>
</evidence>
<protein>
    <submittedName>
        <fullName evidence="8">Osmoprotectant transport system permease protein</fullName>
    </submittedName>
</protein>
<accession>A0ABS4WUQ4</accession>
<sequence>MSLLADTIAWFGDPDHWVGPSGIPVRVLQHLALTLAVTAIAVLIALPIGSWIGHMRRGELSIAAITNGARALPTLGLVTVFALWLGIGLQAPLIALVILAVPSILAATYSSIASIPRETIDAARAMGHTRMQTLMRVELPIALPVIGGGVQSALLQVVATATIAAYVADVGLGRYIFAGLKSRDYPEMAAGSLLVILLALLVPALSALVSRLFIRSSRQGVQQ</sequence>
<evidence type="ECO:0000256" key="6">
    <source>
        <dbReference type="RuleBase" id="RU363032"/>
    </source>
</evidence>
<gene>
    <name evidence="8" type="ORF">JOF42_003373</name>
</gene>
<dbReference type="Gene3D" id="1.10.3720.10">
    <property type="entry name" value="MetI-like"/>
    <property type="match status" value="1"/>
</dbReference>
<organism evidence="8 9">
    <name type="scientific">Microbacterium phyllosphaerae</name>
    <dbReference type="NCBI Taxonomy" id="124798"/>
    <lineage>
        <taxon>Bacteria</taxon>
        <taxon>Bacillati</taxon>
        <taxon>Actinomycetota</taxon>
        <taxon>Actinomycetes</taxon>
        <taxon>Micrococcales</taxon>
        <taxon>Microbacteriaceae</taxon>
        <taxon>Microbacterium</taxon>
    </lineage>
</organism>
<comment type="similarity">
    <text evidence="6">Belongs to the binding-protein-dependent transport system permease family.</text>
</comment>
<evidence type="ECO:0000313" key="8">
    <source>
        <dbReference type="EMBL" id="MBP2379878.1"/>
    </source>
</evidence>
<evidence type="ECO:0000259" key="7">
    <source>
        <dbReference type="PROSITE" id="PS50928"/>
    </source>
</evidence>
<keyword evidence="2 6" id="KW-0813">Transport</keyword>
<dbReference type="Proteomes" id="UP000703720">
    <property type="component" value="Unassembled WGS sequence"/>
</dbReference>
<dbReference type="InterPro" id="IPR051204">
    <property type="entry name" value="ABC_transp_perm/SBD"/>
</dbReference>
<evidence type="ECO:0000256" key="5">
    <source>
        <dbReference type="ARBA" id="ARBA00023136"/>
    </source>
</evidence>
<feature type="transmembrane region" description="Helical" evidence="6">
    <location>
        <begin position="27"/>
        <end position="48"/>
    </location>
</feature>
<dbReference type="EMBL" id="JAGIOA010000001">
    <property type="protein sequence ID" value="MBP2379878.1"/>
    <property type="molecule type" value="Genomic_DNA"/>
</dbReference>
<feature type="transmembrane region" description="Helical" evidence="6">
    <location>
        <begin position="69"/>
        <end position="87"/>
    </location>
</feature>
<proteinExistence type="inferred from homology"/>
<evidence type="ECO:0000256" key="3">
    <source>
        <dbReference type="ARBA" id="ARBA00022692"/>
    </source>
</evidence>
<keyword evidence="5 6" id="KW-0472">Membrane</keyword>
<feature type="transmembrane region" description="Helical" evidence="6">
    <location>
        <begin position="93"/>
        <end position="116"/>
    </location>
</feature>
<dbReference type="PANTHER" id="PTHR30177">
    <property type="entry name" value="GLYCINE BETAINE/L-PROLINE TRANSPORT SYSTEM PERMEASE PROTEIN PROW"/>
    <property type="match status" value="1"/>
</dbReference>
<dbReference type="Pfam" id="PF00528">
    <property type="entry name" value="BPD_transp_1"/>
    <property type="match status" value="1"/>
</dbReference>
<dbReference type="InterPro" id="IPR000515">
    <property type="entry name" value="MetI-like"/>
</dbReference>
<keyword evidence="3 6" id="KW-0812">Transmembrane</keyword>
<feature type="domain" description="ABC transmembrane type-1" evidence="7">
    <location>
        <begin position="31"/>
        <end position="206"/>
    </location>
</feature>
<dbReference type="InterPro" id="IPR035906">
    <property type="entry name" value="MetI-like_sf"/>
</dbReference>
<dbReference type="PANTHER" id="PTHR30177:SF33">
    <property type="entry name" value="POSSIBLE OSMOPROTECTANT (GLYCINE BETAINE_CARNITINE_CHOLINE_L-PROLINE) TRANSPORT INTEGRAL MEMBRANE PROTEIN ABC TRANSPORTER PROZ"/>
    <property type="match status" value="1"/>
</dbReference>
<comment type="caution">
    <text evidence="8">The sequence shown here is derived from an EMBL/GenBank/DDBJ whole genome shotgun (WGS) entry which is preliminary data.</text>
</comment>
<dbReference type="RefSeq" id="WP_210098876.1">
    <property type="nucleotide sequence ID" value="NZ_BAAAIO010000002.1"/>
</dbReference>
<reference evidence="8 9" key="1">
    <citation type="submission" date="2021-03" db="EMBL/GenBank/DDBJ databases">
        <title>Sequencing the genomes of 1000 actinobacteria strains.</title>
        <authorList>
            <person name="Klenk H.-P."/>
        </authorList>
    </citation>
    <scope>NUCLEOTIDE SEQUENCE [LARGE SCALE GENOMIC DNA]</scope>
    <source>
        <strain evidence="8 9">DSM 13468</strain>
    </source>
</reference>
<keyword evidence="9" id="KW-1185">Reference proteome</keyword>